<evidence type="ECO:0000313" key="5">
    <source>
        <dbReference type="EMBL" id="OCT52719.1"/>
    </source>
</evidence>
<sequence length="276" mass="30869">MSGLDKRRTFWPGKERRENINQHVLKRSWTELNEKIETPRKIDIAHSTSRISLPVHIAKLDKSPWQDYVRLLNICRGGQITVAYSSSRSQKLVAISEIPNCSREQLRALRPALHENIVGFTAAYFLDPSIYLVYELMPVSLIGILNTPLGPLQVEEIATVCQSVFRGIHFVHEQLGVMIGDLTAETVLVARNGVVKLANIGKVALAGSEKTLRRDVDAAGLILVRMLEPDTGMLFPKLLQLQRPSSCDANARDLIAGLNLLSTEDILKLRFSKKKL</sequence>
<dbReference type="Gene3D" id="1.10.510.10">
    <property type="entry name" value="Transferase(Phosphotransferase) domain 1"/>
    <property type="match status" value="1"/>
</dbReference>
<reference evidence="6" key="1">
    <citation type="submission" date="2015-07" db="EMBL/GenBank/DDBJ databases">
        <authorList>
            <person name="Teixeira M.M."/>
            <person name="Souza R.C."/>
            <person name="Almeida L.G."/>
            <person name="Vicente V.A."/>
            <person name="de Hoog S."/>
            <person name="Bocca A.L."/>
            <person name="de Almeida S.R."/>
            <person name="Vasconcelos A.T."/>
            <person name="Felipe M.S."/>
        </authorList>
    </citation>
    <scope>NUCLEOTIDE SEQUENCE [LARGE SCALE GENOMIC DNA]</scope>
    <source>
        <strain evidence="6">KSF</strain>
    </source>
</reference>
<feature type="domain" description="Protein kinase" evidence="4">
    <location>
        <begin position="66"/>
        <end position="276"/>
    </location>
</feature>
<keyword evidence="3" id="KW-0067">ATP-binding</keyword>
<dbReference type="EMBL" id="LGRB01000008">
    <property type="protein sequence ID" value="OCT52719.1"/>
    <property type="molecule type" value="Genomic_DNA"/>
</dbReference>
<evidence type="ECO:0000256" key="1">
    <source>
        <dbReference type="ARBA" id="ARBA00008874"/>
    </source>
</evidence>
<dbReference type="InterPro" id="IPR000719">
    <property type="entry name" value="Prot_kinase_dom"/>
</dbReference>
<proteinExistence type="inferred from homology"/>
<dbReference type="VEuPathDB" id="FungiDB:CLCR_10513"/>
<dbReference type="OrthoDB" id="4062651at2759"/>
<dbReference type="SUPFAM" id="SSF56112">
    <property type="entry name" value="Protein kinase-like (PK-like)"/>
    <property type="match status" value="1"/>
</dbReference>
<dbReference type="AlphaFoldDB" id="A0A1C1CW26"/>
<protein>
    <recommendedName>
        <fullName evidence="4">Protein kinase domain-containing protein</fullName>
    </recommendedName>
</protein>
<dbReference type="PANTHER" id="PTHR45832:SF22">
    <property type="entry name" value="SERINE_THREONINE-PROTEIN KINASE SAMKA-RELATED"/>
    <property type="match status" value="1"/>
</dbReference>
<keyword evidence="2" id="KW-0547">Nucleotide-binding</keyword>
<dbReference type="Proteomes" id="UP000094526">
    <property type="component" value="Unassembled WGS sequence"/>
</dbReference>
<dbReference type="InterPro" id="IPR011009">
    <property type="entry name" value="Kinase-like_dom_sf"/>
</dbReference>
<organism evidence="5 6">
    <name type="scientific">Cladophialophora carrionii</name>
    <dbReference type="NCBI Taxonomy" id="86049"/>
    <lineage>
        <taxon>Eukaryota</taxon>
        <taxon>Fungi</taxon>
        <taxon>Dikarya</taxon>
        <taxon>Ascomycota</taxon>
        <taxon>Pezizomycotina</taxon>
        <taxon>Eurotiomycetes</taxon>
        <taxon>Chaetothyriomycetidae</taxon>
        <taxon>Chaetothyriales</taxon>
        <taxon>Herpotrichiellaceae</taxon>
        <taxon>Cladophialophora</taxon>
    </lineage>
</organism>
<dbReference type="GO" id="GO:0005524">
    <property type="term" value="F:ATP binding"/>
    <property type="evidence" value="ECO:0007669"/>
    <property type="project" value="UniProtKB-KW"/>
</dbReference>
<accession>A0A1C1CW26</accession>
<dbReference type="InterPro" id="IPR051931">
    <property type="entry name" value="PAK3-like"/>
</dbReference>
<dbReference type="STRING" id="86049.A0A1C1CW26"/>
<evidence type="ECO:0000256" key="3">
    <source>
        <dbReference type="ARBA" id="ARBA00022840"/>
    </source>
</evidence>
<dbReference type="PANTHER" id="PTHR45832">
    <property type="entry name" value="SERINE/THREONINE-PROTEIN KINASE SAMKA-RELATED-RELATED"/>
    <property type="match status" value="1"/>
</dbReference>
<gene>
    <name evidence="5" type="ORF">CLCR_10513</name>
</gene>
<comment type="similarity">
    <text evidence="1">Belongs to the protein kinase superfamily. STE Ser/Thr protein kinase family. STE20 subfamily.</text>
</comment>
<keyword evidence="6" id="KW-1185">Reference proteome</keyword>
<name>A0A1C1CW26_9EURO</name>
<dbReference type="GO" id="GO:0004672">
    <property type="term" value="F:protein kinase activity"/>
    <property type="evidence" value="ECO:0007669"/>
    <property type="project" value="InterPro"/>
</dbReference>
<dbReference type="Pfam" id="PF00069">
    <property type="entry name" value="Pkinase"/>
    <property type="match status" value="1"/>
</dbReference>
<evidence type="ECO:0000256" key="2">
    <source>
        <dbReference type="ARBA" id="ARBA00022741"/>
    </source>
</evidence>
<comment type="caution">
    <text evidence="5">The sequence shown here is derived from an EMBL/GenBank/DDBJ whole genome shotgun (WGS) entry which is preliminary data.</text>
</comment>
<dbReference type="SMART" id="SM00220">
    <property type="entry name" value="S_TKc"/>
    <property type="match status" value="1"/>
</dbReference>
<evidence type="ECO:0000313" key="6">
    <source>
        <dbReference type="Proteomes" id="UP000094526"/>
    </source>
</evidence>
<evidence type="ECO:0000259" key="4">
    <source>
        <dbReference type="PROSITE" id="PS50011"/>
    </source>
</evidence>
<dbReference type="PROSITE" id="PS50011">
    <property type="entry name" value="PROTEIN_KINASE_DOM"/>
    <property type="match status" value="1"/>
</dbReference>